<dbReference type="NCBIfam" id="NF033517">
    <property type="entry name" value="transpos_IS66"/>
    <property type="match status" value="1"/>
</dbReference>
<accession>I5BQR4</accession>
<comment type="caution">
    <text evidence="2">The sequence shown here is derived from an EMBL/GenBank/DDBJ whole genome shotgun (WGS) entry which is preliminary data.</text>
</comment>
<dbReference type="Pfam" id="PF03050">
    <property type="entry name" value="DDE_Tnp_IS66"/>
    <property type="match status" value="1"/>
</dbReference>
<dbReference type="PANTHER" id="PTHR33678:SF1">
    <property type="entry name" value="BLL1576 PROTEIN"/>
    <property type="match status" value="1"/>
</dbReference>
<feature type="non-terminal residue" evidence="2">
    <location>
        <position position="1"/>
    </location>
</feature>
<dbReference type="RefSeq" id="WP_009057832.1">
    <property type="nucleotide sequence ID" value="NZ_AJYA01000113.1"/>
</dbReference>
<proteinExistence type="predicted"/>
<name>I5BQR4_9BACT</name>
<dbReference type="Proteomes" id="UP000005551">
    <property type="component" value="Unassembled WGS sequence"/>
</dbReference>
<dbReference type="InterPro" id="IPR004291">
    <property type="entry name" value="Transposase_IS66_central"/>
</dbReference>
<dbReference type="PANTHER" id="PTHR33678">
    <property type="entry name" value="BLL1576 PROTEIN"/>
    <property type="match status" value="1"/>
</dbReference>
<dbReference type="EMBL" id="AJYA01000113">
    <property type="protein sequence ID" value="EIM71916.1"/>
    <property type="molecule type" value="Genomic_DNA"/>
</dbReference>
<sequence length="319" mass="36413">GTLPDRAIEKGIPAASTLAQMTVDKYVYGLPLHRQLDKYSKMGVRIPASTASNWLMQGWKTIEPLWKLLKEVVLSQKYLQVDETPIKVQDRGHKNNMHKGYMWLYHAPVDRLVLFDYRKNRDRSGPSELLAKFKGVIQTDGFGVYHSLFDQHPSIMLSFCMAHARRKFVEAEKYDQEAARYVVGQMRVLYALESSMREAGLSSEARAKLRQEQAIPILETLGNWLNKNLYAYPPKSPMGEAIAYAHSRWAGLSFYTLHGDMEIDNNLVENAVRPLAVGRKNYLFAGSHDAAHMTAAMYSFMASCKRNGVDEREWLSDIF</sequence>
<evidence type="ECO:0000313" key="2">
    <source>
        <dbReference type="EMBL" id="EIM71916.1"/>
    </source>
</evidence>
<dbReference type="AlphaFoldDB" id="I5BQR4"/>
<evidence type="ECO:0000313" key="3">
    <source>
        <dbReference type="Proteomes" id="UP000005551"/>
    </source>
</evidence>
<organism evidence="2 3">
    <name type="scientific">Nitritalea halalkaliphila LW7</name>
    <dbReference type="NCBI Taxonomy" id="1189621"/>
    <lineage>
        <taxon>Bacteria</taxon>
        <taxon>Pseudomonadati</taxon>
        <taxon>Bacteroidota</taxon>
        <taxon>Cytophagia</taxon>
        <taxon>Cytophagales</taxon>
        <taxon>Cyclobacteriaceae</taxon>
        <taxon>Nitritalea</taxon>
    </lineage>
</organism>
<reference evidence="2 3" key="1">
    <citation type="submission" date="2012-05" db="EMBL/GenBank/DDBJ databases">
        <title>Genome sequence of Nitritalea halalkaliphila LW7.</title>
        <authorList>
            <person name="Jangir P.K."/>
            <person name="Singh A."/>
            <person name="Shivaji S."/>
            <person name="Sharma R."/>
        </authorList>
    </citation>
    <scope>NUCLEOTIDE SEQUENCE [LARGE SCALE GENOMIC DNA]</scope>
    <source>
        <strain evidence="2 3">LW7</strain>
    </source>
</reference>
<dbReference type="STRING" id="1189621.A3SI_20212"/>
<gene>
    <name evidence="2" type="ORF">A3SI_20212</name>
</gene>
<dbReference type="InterPro" id="IPR052344">
    <property type="entry name" value="Transposase-related"/>
</dbReference>
<protein>
    <submittedName>
        <fullName evidence="2">Transposase IS66</fullName>
    </submittedName>
</protein>
<keyword evidence="3" id="KW-1185">Reference proteome</keyword>
<dbReference type="OrthoDB" id="9760067at2"/>
<feature type="domain" description="Transposase IS66 central" evidence="1">
    <location>
        <begin position="10"/>
        <end position="292"/>
    </location>
</feature>
<evidence type="ECO:0000259" key="1">
    <source>
        <dbReference type="Pfam" id="PF03050"/>
    </source>
</evidence>